<feature type="compositionally biased region" description="Basic residues" evidence="1">
    <location>
        <begin position="1"/>
        <end position="32"/>
    </location>
</feature>
<dbReference type="Proteomes" id="UP000011074">
    <property type="component" value="Plasmid pSRP1"/>
</dbReference>
<feature type="region of interest" description="Disordered" evidence="1">
    <location>
        <begin position="137"/>
        <end position="160"/>
    </location>
</feature>
<proteinExistence type="predicted"/>
<accession>A0A8A1V2E7</accession>
<sequence length="160" mass="17589">MLGHRPHAVRRRHHRRHLRGRLRPHPVRRRRIPGQSERVTTNTQSGDVDVHDSPHIIAKTQSGGIRLGRTDVVEASTMSGDIHVRDFGGTAQLNSMSGDIRVHASAGGDLTAKTMTGDITVTATDSALDDDLDVRATSMTGDVRTPRRQHHAGGPRRRRG</sequence>
<protein>
    <submittedName>
        <fullName evidence="3">DUF4097 domain-containing protein</fullName>
    </submittedName>
</protein>
<gene>
    <name evidence="3" type="ORF">SRIM_041285</name>
</gene>
<evidence type="ECO:0000313" key="3">
    <source>
        <dbReference type="EMBL" id="QST86650.1"/>
    </source>
</evidence>
<reference evidence="3" key="3">
    <citation type="journal article" date="2021" name="bioRxiv">
        <title>Bilateral symmetry of linear streptomycete chromosomes.</title>
        <authorList>
            <person name="Algora-Gallardo L."/>
            <person name="Schniete J.K."/>
            <person name="Mark D.R."/>
            <person name="Hunter I.S."/>
            <person name="Herron P.R."/>
        </authorList>
    </citation>
    <scope>NUCLEOTIDE SEQUENCE</scope>
    <source>
        <strain evidence="3">ATCC 10970</strain>
        <plasmid evidence="3">pSRP1</plasmid>
    </source>
</reference>
<dbReference type="EMBL" id="CP048262">
    <property type="protein sequence ID" value="QST86650.1"/>
    <property type="molecule type" value="Genomic_DNA"/>
</dbReference>
<dbReference type="Pfam" id="PF13349">
    <property type="entry name" value="DUF4097"/>
    <property type="match status" value="1"/>
</dbReference>
<organism evidence="3 4">
    <name type="scientific">Streptomyces rimosus subsp. rimosus (strain ATCC 10970 / DSM 40260 / JCM 4667 / NRRL 2234)</name>
    <dbReference type="NCBI Taxonomy" id="1265868"/>
    <lineage>
        <taxon>Bacteria</taxon>
        <taxon>Bacillati</taxon>
        <taxon>Actinomycetota</taxon>
        <taxon>Actinomycetes</taxon>
        <taxon>Kitasatosporales</taxon>
        <taxon>Streptomycetaceae</taxon>
        <taxon>Streptomyces</taxon>
    </lineage>
</organism>
<evidence type="ECO:0000259" key="2">
    <source>
        <dbReference type="Pfam" id="PF13349"/>
    </source>
</evidence>
<feature type="compositionally biased region" description="Polar residues" evidence="1">
    <location>
        <begin position="37"/>
        <end position="46"/>
    </location>
</feature>
<evidence type="ECO:0000313" key="4">
    <source>
        <dbReference type="Proteomes" id="UP000011074"/>
    </source>
</evidence>
<feature type="region of interest" description="Disordered" evidence="1">
    <location>
        <begin position="1"/>
        <end position="51"/>
    </location>
</feature>
<reference evidence="3" key="2">
    <citation type="submission" date="2020-01" db="EMBL/GenBank/DDBJ databases">
        <authorList>
            <person name="Algora L."/>
            <person name="Schniete J.K."/>
            <person name="MacFadyen A."/>
            <person name="Hoskisson P.A."/>
            <person name="Hunter I.S."/>
            <person name="Herron P.R."/>
        </authorList>
    </citation>
    <scope>NUCLEOTIDE SEQUENCE</scope>
    <source>
        <strain evidence="3">ATCC 10970</strain>
        <plasmid evidence="3">pSRP1</plasmid>
    </source>
</reference>
<evidence type="ECO:0000256" key="1">
    <source>
        <dbReference type="SAM" id="MobiDB-lite"/>
    </source>
</evidence>
<feature type="compositionally biased region" description="Basic residues" evidence="1">
    <location>
        <begin position="146"/>
        <end position="160"/>
    </location>
</feature>
<geneLocation type="plasmid" evidence="3 4">
    <name>pSRP1</name>
</geneLocation>
<reference evidence="3" key="1">
    <citation type="submission" date="2012-12" db="EMBL/GenBank/DDBJ databases">
        <authorList>
            <person name="Pethick F.E."/>
            <person name="MacFadyen A.C."/>
            <person name="Tang Z."/>
            <person name="Sangal V."/>
            <person name="Tze-Tze L."/>
            <person name="Chu J."/>
            <person name="Guo M."/>
            <person name="Kirby R."/>
            <person name="Hoskisson P.A."/>
            <person name="Herron P.R."/>
            <person name="Hunter I.S."/>
        </authorList>
    </citation>
    <scope>NUCLEOTIDE SEQUENCE</scope>
    <source>
        <strain evidence="3">ATCC 10970</strain>
        <plasmid evidence="3">pSRP1</plasmid>
    </source>
</reference>
<name>A0A8A1V2E7_STRR1</name>
<dbReference type="InterPro" id="IPR025164">
    <property type="entry name" value="Toastrack_DUF4097"/>
</dbReference>
<feature type="domain" description="DUF4097" evidence="2">
    <location>
        <begin position="36"/>
        <end position="147"/>
    </location>
</feature>
<keyword evidence="3" id="KW-0614">Plasmid</keyword>
<dbReference type="AlphaFoldDB" id="A0A8A1V2E7"/>